<evidence type="ECO:0000256" key="2">
    <source>
        <dbReference type="ARBA" id="ARBA00001947"/>
    </source>
</evidence>
<keyword evidence="6" id="KW-0479">Metal-binding</keyword>
<evidence type="ECO:0000256" key="1">
    <source>
        <dbReference type="ARBA" id="ARBA00001623"/>
    </source>
</evidence>
<evidence type="ECO:0000256" key="7">
    <source>
        <dbReference type="ARBA" id="ARBA00022801"/>
    </source>
</evidence>
<accession>A0ABD3NRX1</accession>
<keyword evidence="7" id="KW-0378">Hydrolase</keyword>
<evidence type="ECO:0000256" key="9">
    <source>
        <dbReference type="ARBA" id="ARBA00031044"/>
    </source>
</evidence>
<dbReference type="Gene3D" id="3.60.15.10">
    <property type="entry name" value="Ribonuclease Z/Hydroxyacylglutathione hydrolase-like"/>
    <property type="match status" value="1"/>
</dbReference>
<dbReference type="SUPFAM" id="SSF56281">
    <property type="entry name" value="Metallo-hydrolase/oxidoreductase"/>
    <property type="match status" value="1"/>
</dbReference>
<comment type="similarity">
    <text evidence="4">Belongs to the metallo-beta-lactamase superfamily. Glyoxalase II family.</text>
</comment>
<dbReference type="GO" id="GO:0004416">
    <property type="term" value="F:hydroxyacylglutathione hydrolase activity"/>
    <property type="evidence" value="ECO:0007669"/>
    <property type="project" value="UniProtKB-EC"/>
</dbReference>
<gene>
    <name evidence="11" type="ORF">ACHAW5_008810</name>
</gene>
<keyword evidence="8" id="KW-0862">Zinc</keyword>
<dbReference type="Proteomes" id="UP001530315">
    <property type="component" value="Unassembled WGS sequence"/>
</dbReference>
<dbReference type="PANTHER" id="PTHR43705">
    <property type="entry name" value="HYDROXYACYLGLUTATHIONE HYDROLASE"/>
    <property type="match status" value="1"/>
</dbReference>
<dbReference type="CDD" id="cd07723">
    <property type="entry name" value="hydroxyacylglutathione_hydrolase_MBL-fold"/>
    <property type="match status" value="1"/>
</dbReference>
<dbReference type="PIRSF" id="PIRSF005457">
    <property type="entry name" value="Glx"/>
    <property type="match status" value="1"/>
</dbReference>
<dbReference type="InterPro" id="IPR035680">
    <property type="entry name" value="Clx_II_MBL"/>
</dbReference>
<dbReference type="Pfam" id="PF00753">
    <property type="entry name" value="Lactamase_B"/>
    <property type="match status" value="1"/>
</dbReference>
<organism evidence="11 12">
    <name type="scientific">Stephanodiscus triporus</name>
    <dbReference type="NCBI Taxonomy" id="2934178"/>
    <lineage>
        <taxon>Eukaryota</taxon>
        <taxon>Sar</taxon>
        <taxon>Stramenopiles</taxon>
        <taxon>Ochrophyta</taxon>
        <taxon>Bacillariophyta</taxon>
        <taxon>Coscinodiscophyceae</taxon>
        <taxon>Thalassiosirophycidae</taxon>
        <taxon>Stephanodiscales</taxon>
        <taxon>Stephanodiscaceae</taxon>
        <taxon>Stephanodiscus</taxon>
    </lineage>
</organism>
<dbReference type="NCBIfam" id="TIGR03413">
    <property type="entry name" value="GSH_gloB"/>
    <property type="match status" value="1"/>
</dbReference>
<sequence>MLTMATSIIRQASSSFCRATTTSVRIRSGWSRTMMSASDDSFEVAQFLCLSDNYGYLIHDPKTGETAAVDTPCADSYKRELERRGWTLTHILNTHHHHDHVGGNMALKTEGVKVYGPAAESIPGMDVALKERDIVSFAGTKAVVMDVGGHTRGHIAYYFSKEKTAFVGDSLFALGCGRMFEGTPKQFWTSLQGLRNLPDDTTIYCAHEYTEANARFAMSVEPGNPDLVKRVEEIKVKRARGEPTVPSSLGEEKATNPFLRGDVSSEIRKNVGASEGDDGATIFHKIRLGKDHFRG</sequence>
<evidence type="ECO:0000256" key="5">
    <source>
        <dbReference type="ARBA" id="ARBA00011917"/>
    </source>
</evidence>
<evidence type="ECO:0000256" key="3">
    <source>
        <dbReference type="ARBA" id="ARBA00004963"/>
    </source>
</evidence>
<comment type="pathway">
    <text evidence="3">Secondary metabolite metabolism; methylglyoxal degradation; (R)-lactate from methylglyoxal: step 2/2.</text>
</comment>
<evidence type="ECO:0000256" key="6">
    <source>
        <dbReference type="ARBA" id="ARBA00022723"/>
    </source>
</evidence>
<dbReference type="AlphaFoldDB" id="A0ABD3NRX1"/>
<name>A0ABD3NRX1_9STRA</name>
<dbReference type="InterPro" id="IPR036866">
    <property type="entry name" value="RibonucZ/Hydroxyglut_hydro"/>
</dbReference>
<dbReference type="Pfam" id="PF16123">
    <property type="entry name" value="HAGH_C"/>
    <property type="match status" value="1"/>
</dbReference>
<dbReference type="EC" id="3.1.2.6" evidence="5"/>
<evidence type="ECO:0000256" key="8">
    <source>
        <dbReference type="ARBA" id="ARBA00022833"/>
    </source>
</evidence>
<dbReference type="InterPro" id="IPR050110">
    <property type="entry name" value="Glyoxalase_II_hydrolase"/>
</dbReference>
<evidence type="ECO:0000313" key="11">
    <source>
        <dbReference type="EMBL" id="KAL3778504.1"/>
    </source>
</evidence>
<dbReference type="InterPro" id="IPR001279">
    <property type="entry name" value="Metallo-B-lactamas"/>
</dbReference>
<dbReference type="SMART" id="SM00849">
    <property type="entry name" value="Lactamase_B"/>
    <property type="match status" value="1"/>
</dbReference>
<dbReference type="GO" id="GO:0046872">
    <property type="term" value="F:metal ion binding"/>
    <property type="evidence" value="ECO:0007669"/>
    <property type="project" value="UniProtKB-KW"/>
</dbReference>
<evidence type="ECO:0000256" key="4">
    <source>
        <dbReference type="ARBA" id="ARBA00006759"/>
    </source>
</evidence>
<comment type="cofactor">
    <cofactor evidence="2">
        <name>Zn(2+)</name>
        <dbReference type="ChEBI" id="CHEBI:29105"/>
    </cofactor>
</comment>
<proteinExistence type="inferred from homology"/>
<reference evidence="11 12" key="1">
    <citation type="submission" date="2024-10" db="EMBL/GenBank/DDBJ databases">
        <title>Updated reference genomes for cyclostephanoid diatoms.</title>
        <authorList>
            <person name="Roberts W.R."/>
            <person name="Alverson A.J."/>
        </authorList>
    </citation>
    <scope>NUCLEOTIDE SEQUENCE [LARGE SCALE GENOMIC DNA]</scope>
    <source>
        <strain evidence="11 12">AJA276-08</strain>
    </source>
</reference>
<evidence type="ECO:0000259" key="10">
    <source>
        <dbReference type="SMART" id="SM00849"/>
    </source>
</evidence>
<comment type="caution">
    <text evidence="11">The sequence shown here is derived from an EMBL/GenBank/DDBJ whole genome shotgun (WGS) entry which is preliminary data.</text>
</comment>
<dbReference type="InterPro" id="IPR032282">
    <property type="entry name" value="HAGH_C"/>
</dbReference>
<feature type="domain" description="Metallo-beta-lactamase" evidence="10">
    <location>
        <begin position="52"/>
        <end position="207"/>
    </location>
</feature>
<dbReference type="EMBL" id="JALLAZ020001213">
    <property type="protein sequence ID" value="KAL3778504.1"/>
    <property type="molecule type" value="Genomic_DNA"/>
</dbReference>
<keyword evidence="12" id="KW-1185">Reference proteome</keyword>
<protein>
    <recommendedName>
        <fullName evidence="5">hydroxyacylglutathione hydrolase</fullName>
        <ecNumber evidence="5">3.1.2.6</ecNumber>
    </recommendedName>
    <alternativeName>
        <fullName evidence="9">Glyoxalase II</fullName>
    </alternativeName>
</protein>
<dbReference type="InterPro" id="IPR017782">
    <property type="entry name" value="Hydroxyacylglutathione_Hdrlase"/>
</dbReference>
<dbReference type="PANTHER" id="PTHR43705:SF1">
    <property type="entry name" value="HYDROXYACYLGLUTATHIONE HYDROLASE GLOB"/>
    <property type="match status" value="1"/>
</dbReference>
<evidence type="ECO:0000313" key="12">
    <source>
        <dbReference type="Proteomes" id="UP001530315"/>
    </source>
</evidence>
<comment type="catalytic activity">
    <reaction evidence="1">
        <text>an S-(2-hydroxyacyl)glutathione + H2O = a 2-hydroxy carboxylate + glutathione + H(+)</text>
        <dbReference type="Rhea" id="RHEA:21864"/>
        <dbReference type="ChEBI" id="CHEBI:15377"/>
        <dbReference type="ChEBI" id="CHEBI:15378"/>
        <dbReference type="ChEBI" id="CHEBI:57925"/>
        <dbReference type="ChEBI" id="CHEBI:58896"/>
        <dbReference type="ChEBI" id="CHEBI:71261"/>
        <dbReference type="EC" id="3.1.2.6"/>
    </reaction>
</comment>
<dbReference type="HAMAP" id="MF_01374">
    <property type="entry name" value="Glyoxalase_2"/>
    <property type="match status" value="1"/>
</dbReference>